<feature type="region of interest" description="Disordered" evidence="1">
    <location>
        <begin position="1"/>
        <end position="104"/>
    </location>
</feature>
<sequence>MDADEQGPGRQSERSGRIPIHLLLSTPETVAQQQQQQQQQQQRQQQPDYSRPAGSSSNSGAPGRKESFAVTGGPPSADGFASSSSPSFSPSASASGPLQASENSYVRVQPSEYTPPLQPQHVPFSSYRVDAAGASPPWSPSDPMTRKPRAPRPSYSEEQKFFIMYARIMRDLSWPEIEDRFADTFGQRSKGGLTSVYYRVRRDWGLAEVLKSGPGTFAADCREVELRARNFSKEFLVQIGYIPAG</sequence>
<evidence type="ECO:0000313" key="3">
    <source>
        <dbReference type="Proteomes" id="UP000215453"/>
    </source>
</evidence>
<name>A0A1Y6LCY5_ZYMTR</name>
<proteinExistence type="predicted"/>
<evidence type="ECO:0000313" key="2">
    <source>
        <dbReference type="EMBL" id="SMY22347.1"/>
    </source>
</evidence>
<accession>A0A1Y6LCY5</accession>
<dbReference type="Proteomes" id="UP000215453">
    <property type="component" value="Chromosome 3"/>
</dbReference>
<feature type="region of interest" description="Disordered" evidence="1">
    <location>
        <begin position="133"/>
        <end position="153"/>
    </location>
</feature>
<organism evidence="2 3">
    <name type="scientific">Zymoseptoria tritici ST99CH_1A5</name>
    <dbReference type="NCBI Taxonomy" id="1276529"/>
    <lineage>
        <taxon>Eukaryota</taxon>
        <taxon>Fungi</taxon>
        <taxon>Dikarya</taxon>
        <taxon>Ascomycota</taxon>
        <taxon>Pezizomycotina</taxon>
        <taxon>Dothideomycetes</taxon>
        <taxon>Dothideomycetidae</taxon>
        <taxon>Mycosphaerellales</taxon>
        <taxon>Mycosphaerellaceae</taxon>
        <taxon>Zymoseptoria</taxon>
    </lineage>
</organism>
<evidence type="ECO:0000256" key="1">
    <source>
        <dbReference type="SAM" id="MobiDB-lite"/>
    </source>
</evidence>
<reference evidence="2 3" key="1">
    <citation type="submission" date="2016-10" db="EMBL/GenBank/DDBJ databases">
        <authorList>
            <person name="Varghese N."/>
        </authorList>
    </citation>
    <scope>NUCLEOTIDE SEQUENCE [LARGE SCALE GENOMIC DNA]</scope>
</reference>
<feature type="compositionally biased region" description="Low complexity" evidence="1">
    <location>
        <begin position="72"/>
        <end position="97"/>
    </location>
</feature>
<feature type="compositionally biased region" description="Low complexity" evidence="1">
    <location>
        <begin position="32"/>
        <end position="62"/>
    </location>
</feature>
<protein>
    <submittedName>
        <fullName evidence="2">Uncharacterized protein</fullName>
    </submittedName>
</protein>
<dbReference type="AlphaFoldDB" id="A0A1Y6LCY5"/>
<dbReference type="EMBL" id="LT882678">
    <property type="protein sequence ID" value="SMY22347.1"/>
    <property type="molecule type" value="Genomic_DNA"/>
</dbReference>
<gene>
    <name evidence="2" type="ORF">ZT1A5_G3786</name>
</gene>